<keyword evidence="2 8" id="KW-0436">Ligase</keyword>
<comment type="cofactor">
    <cofactor evidence="8 9">
        <name>Mg(2+)</name>
        <dbReference type="ChEBI" id="CHEBI:18420"/>
    </cofactor>
    <text evidence="8 9">Binds 3 Mg(2+) ions per subunit.</text>
</comment>
<evidence type="ECO:0000256" key="4">
    <source>
        <dbReference type="ARBA" id="ARBA00022741"/>
    </source>
</evidence>
<comment type="subunit">
    <text evidence="8">Homodimer.</text>
</comment>
<evidence type="ECO:0000256" key="5">
    <source>
        <dbReference type="ARBA" id="ARBA00022840"/>
    </source>
</evidence>
<dbReference type="CDD" id="cd00775">
    <property type="entry name" value="LysRS_core"/>
    <property type="match status" value="1"/>
</dbReference>
<dbReference type="Pfam" id="PF14229">
    <property type="entry name" value="DUF4332"/>
    <property type="match status" value="1"/>
</dbReference>
<feature type="binding site" evidence="8">
    <location>
        <position position="422"/>
    </location>
    <ligand>
        <name>Mg(2+)</name>
        <dbReference type="ChEBI" id="CHEBI:18420"/>
        <label>1</label>
    </ligand>
</feature>
<name>A0ABW9RSF6_9BACT</name>
<reference evidence="11 12" key="1">
    <citation type="submission" date="2019-02" db="EMBL/GenBank/DDBJ databases">
        <authorList>
            <person name="Goldberg S.R."/>
            <person name="Haltli B.A."/>
            <person name="Correa H."/>
            <person name="Russell K.G."/>
        </authorList>
    </citation>
    <scope>NUCLEOTIDE SEQUENCE [LARGE SCALE GENOMIC DNA]</scope>
    <source>
        <strain evidence="11 12">JCM 16186</strain>
    </source>
</reference>
<sequence>MQLSEQEIVRREARKKLEELGVDPYPSELYQVNVSAREIHENYEKQKIDYKNISIAGRLMSRRIMGSAAFAEIQDSTGRIQIYVRRDDICAGEDKTLYNTVFKKLLDIGDIIGVKGYVFTTQTGEISIHVTELKVLTKSLRPLPIVKETKDEAGNIVKHDAFSDPELRYRQRYVDLIVNSHVKDTFIKRTKLVNSMREYLNERGYLEVETPILQPLYGGAAAKPFKTHHNTLDMTLYLRIANELYLKRLIVGGFDGVYEFSKDFRNEGMSRFHNPEFTQVELYVAYKDYNWMMDLVEEMIEKVAMDLHGTTKVQVGNNVLDFKRPWKRFTMFEAIEHFTGIDISEMDEAELRKTAKELDVPVDETMGKGKLIDEIFGEKCEGQLIQPTFITDYPVEMSPLAKKHRTKEGLVERFEAIANGKEICNAFSELNDPIDQRKRFEEQLELGKRGDEEAMTLDEDFLRALEYGMPPTAGLGVGIDRLSMIMTNSNSIQDVLFFPQLRPEKKAKVATAEDYKKAGVREDLIPIIQKLGITTIKQLKESNPNKLFNDVCGMRKKMKLNDVKNPDVEEVKGWIEA</sequence>
<dbReference type="InterPro" id="IPR018149">
    <property type="entry name" value="Lys-tRNA-synth_II_C"/>
</dbReference>
<dbReference type="InterPro" id="IPR025567">
    <property type="entry name" value="DUF4332"/>
</dbReference>
<dbReference type="NCBIfam" id="TIGR00499">
    <property type="entry name" value="lysS_bact"/>
    <property type="match status" value="1"/>
</dbReference>
<dbReference type="InterPro" id="IPR012340">
    <property type="entry name" value="NA-bd_OB-fold"/>
</dbReference>
<comment type="similarity">
    <text evidence="1 8">Belongs to the class-II aminoacyl-tRNA synthetase family.</text>
</comment>
<keyword evidence="5 8" id="KW-0067">ATP-binding</keyword>
<evidence type="ECO:0000256" key="8">
    <source>
        <dbReference type="HAMAP-Rule" id="MF_00252"/>
    </source>
</evidence>
<evidence type="ECO:0000259" key="10">
    <source>
        <dbReference type="PROSITE" id="PS50862"/>
    </source>
</evidence>
<keyword evidence="4 8" id="KW-0547">Nucleotide-binding</keyword>
<dbReference type="InterPro" id="IPR004364">
    <property type="entry name" value="Aa-tRNA-synt_II"/>
</dbReference>
<evidence type="ECO:0000256" key="2">
    <source>
        <dbReference type="ARBA" id="ARBA00022598"/>
    </source>
</evidence>
<feature type="binding site" evidence="8">
    <location>
        <position position="422"/>
    </location>
    <ligand>
        <name>Mg(2+)</name>
        <dbReference type="ChEBI" id="CHEBI:18420"/>
        <label>2</label>
    </ligand>
</feature>
<dbReference type="Gene3D" id="2.40.50.140">
    <property type="entry name" value="Nucleic acid-binding proteins"/>
    <property type="match status" value="1"/>
</dbReference>
<dbReference type="PANTHER" id="PTHR42918:SF15">
    <property type="entry name" value="LYSINE--TRNA LIGASE, CHLOROPLASTIC_MITOCHONDRIAL"/>
    <property type="match status" value="1"/>
</dbReference>
<dbReference type="InterPro" id="IPR002313">
    <property type="entry name" value="Lys-tRNA-ligase_II"/>
</dbReference>
<comment type="catalytic activity">
    <reaction evidence="7 8 9">
        <text>tRNA(Lys) + L-lysine + ATP = L-lysyl-tRNA(Lys) + AMP + diphosphate</text>
        <dbReference type="Rhea" id="RHEA:20792"/>
        <dbReference type="Rhea" id="RHEA-COMP:9696"/>
        <dbReference type="Rhea" id="RHEA-COMP:9697"/>
        <dbReference type="ChEBI" id="CHEBI:30616"/>
        <dbReference type="ChEBI" id="CHEBI:32551"/>
        <dbReference type="ChEBI" id="CHEBI:33019"/>
        <dbReference type="ChEBI" id="CHEBI:78442"/>
        <dbReference type="ChEBI" id="CHEBI:78529"/>
        <dbReference type="ChEBI" id="CHEBI:456215"/>
        <dbReference type="EC" id="6.1.1.6"/>
    </reaction>
</comment>
<dbReference type="HAMAP" id="MF_00252">
    <property type="entry name" value="Lys_tRNA_synth_class2"/>
    <property type="match status" value="1"/>
</dbReference>
<evidence type="ECO:0000256" key="9">
    <source>
        <dbReference type="RuleBase" id="RU000336"/>
    </source>
</evidence>
<comment type="subcellular location">
    <subcellularLocation>
        <location evidence="8">Cytoplasm</location>
    </subcellularLocation>
</comment>
<accession>A0ABW9RSF6</accession>
<dbReference type="InterPro" id="IPR045864">
    <property type="entry name" value="aa-tRNA-synth_II/BPL/LPL"/>
</dbReference>
<dbReference type="InterPro" id="IPR006195">
    <property type="entry name" value="aa-tRNA-synth_II"/>
</dbReference>
<evidence type="ECO:0000256" key="3">
    <source>
        <dbReference type="ARBA" id="ARBA00022723"/>
    </source>
</evidence>
<evidence type="ECO:0000256" key="6">
    <source>
        <dbReference type="ARBA" id="ARBA00023146"/>
    </source>
</evidence>
<evidence type="ECO:0000256" key="7">
    <source>
        <dbReference type="ARBA" id="ARBA00048573"/>
    </source>
</evidence>
<organism evidence="11 12">
    <name type="scientific">Fulvivirga kasyanovii</name>
    <dbReference type="NCBI Taxonomy" id="396812"/>
    <lineage>
        <taxon>Bacteria</taxon>
        <taxon>Pseudomonadati</taxon>
        <taxon>Bacteroidota</taxon>
        <taxon>Cytophagia</taxon>
        <taxon>Cytophagales</taxon>
        <taxon>Fulvivirgaceae</taxon>
        <taxon>Fulvivirga</taxon>
    </lineage>
</organism>
<dbReference type="PANTHER" id="PTHR42918">
    <property type="entry name" value="LYSYL-TRNA SYNTHETASE"/>
    <property type="match status" value="1"/>
</dbReference>
<dbReference type="SUPFAM" id="SSF55681">
    <property type="entry name" value="Class II aaRS and biotin synthetases"/>
    <property type="match status" value="1"/>
</dbReference>
<keyword evidence="8" id="KW-0963">Cytoplasm</keyword>
<feature type="binding site" evidence="8">
    <location>
        <position position="415"/>
    </location>
    <ligand>
        <name>Mg(2+)</name>
        <dbReference type="ChEBI" id="CHEBI:18420"/>
        <label>1</label>
    </ligand>
</feature>
<gene>
    <name evidence="8 11" type="primary">lysS</name>
    <name evidence="11" type="ORF">E1163_14795</name>
</gene>
<protein>
    <recommendedName>
        <fullName evidence="8">Lysine--tRNA ligase</fullName>
        <ecNumber evidence="8">6.1.1.6</ecNumber>
    </recommendedName>
    <alternativeName>
        <fullName evidence="8">Lysyl-tRNA synthetase</fullName>
        <shortName evidence="8">LysRS</shortName>
    </alternativeName>
</protein>
<keyword evidence="6 8" id="KW-0030">Aminoacyl-tRNA synthetase</keyword>
<dbReference type="Pfam" id="PF01336">
    <property type="entry name" value="tRNA_anti-codon"/>
    <property type="match status" value="1"/>
</dbReference>
<feature type="domain" description="Aminoacyl-transfer RNA synthetases class-II family profile" evidence="10">
    <location>
        <begin position="189"/>
        <end position="503"/>
    </location>
</feature>
<dbReference type="InterPro" id="IPR004365">
    <property type="entry name" value="NA-bd_OB_tRNA"/>
</dbReference>
<dbReference type="InterPro" id="IPR044136">
    <property type="entry name" value="Lys-tRNA-ligase_II_N"/>
</dbReference>
<keyword evidence="12" id="KW-1185">Reference proteome</keyword>
<dbReference type="NCBIfam" id="NF001756">
    <property type="entry name" value="PRK00484.1"/>
    <property type="match status" value="1"/>
</dbReference>
<dbReference type="GO" id="GO:0004824">
    <property type="term" value="F:lysine-tRNA ligase activity"/>
    <property type="evidence" value="ECO:0007669"/>
    <property type="project" value="UniProtKB-EC"/>
</dbReference>
<keyword evidence="3 8" id="KW-0479">Metal-binding</keyword>
<evidence type="ECO:0000313" key="11">
    <source>
        <dbReference type="EMBL" id="MTI26223.1"/>
    </source>
</evidence>
<keyword evidence="8 9" id="KW-0460">Magnesium</keyword>
<proteinExistence type="inferred from homology"/>
<keyword evidence="8" id="KW-0648">Protein biosynthesis</keyword>
<dbReference type="CDD" id="cd04322">
    <property type="entry name" value="LysRS_N"/>
    <property type="match status" value="1"/>
</dbReference>
<dbReference type="EC" id="6.1.1.6" evidence="8"/>
<dbReference type="SUPFAM" id="SSF50249">
    <property type="entry name" value="Nucleic acid-binding proteins"/>
    <property type="match status" value="1"/>
</dbReference>
<evidence type="ECO:0000313" key="12">
    <source>
        <dbReference type="Proteomes" id="UP000798808"/>
    </source>
</evidence>
<dbReference type="EMBL" id="SMLW01000570">
    <property type="protein sequence ID" value="MTI26223.1"/>
    <property type="molecule type" value="Genomic_DNA"/>
</dbReference>
<comment type="caution">
    <text evidence="11">The sequence shown here is derived from an EMBL/GenBank/DDBJ whole genome shotgun (WGS) entry which is preliminary data.</text>
</comment>
<dbReference type="Proteomes" id="UP000798808">
    <property type="component" value="Unassembled WGS sequence"/>
</dbReference>
<dbReference type="RefSeq" id="WP_155173166.1">
    <property type="nucleotide sequence ID" value="NZ_BAAAFL010000043.1"/>
</dbReference>
<dbReference type="Gene3D" id="3.30.930.10">
    <property type="entry name" value="Bira Bifunctional Protein, Domain 2"/>
    <property type="match status" value="1"/>
</dbReference>
<dbReference type="PRINTS" id="PR00982">
    <property type="entry name" value="TRNASYNTHLYS"/>
</dbReference>
<dbReference type="PROSITE" id="PS50862">
    <property type="entry name" value="AA_TRNA_LIGASE_II"/>
    <property type="match status" value="1"/>
</dbReference>
<evidence type="ECO:0000256" key="1">
    <source>
        <dbReference type="ARBA" id="ARBA00008226"/>
    </source>
</evidence>
<dbReference type="Pfam" id="PF00152">
    <property type="entry name" value="tRNA-synt_2"/>
    <property type="match status" value="1"/>
</dbReference>